<evidence type="ECO:0000256" key="1">
    <source>
        <dbReference type="ARBA" id="ARBA00022857"/>
    </source>
</evidence>
<feature type="compositionally biased region" description="Basic residues" evidence="3">
    <location>
        <begin position="1"/>
        <end position="10"/>
    </location>
</feature>
<keyword evidence="6" id="KW-1185">Reference proteome</keyword>
<name>A0A1X9LLU6_9MICO</name>
<sequence>MAARGRHAARVRPDQAEGRRRRGHRRQLRPEDLRRERPHLAGSVIAWVQTGFGGPEVRRLIEVAAPSPAADEVVVRVLAVALNRLDVLQRHEPVVAGMAVPHVAGMDLVGEVVSAGSAEGEALVGSVVLVDPVVSCGRCELCLADTPTYCARFQTIGSTRDGGMAESVVVPARNCTVVRVAPDDTERLTELAAVPVASVTAWRGLLSAGRLQAGETVVIPGAGSGLGAAGVQIALRKGAEVFTLVSGERKRRLAEASGAQHVIDRTATPDWVAEVQALTDGRGVDLVWDHVGGRFLGQALRATRAGGRVVLSGTTDGLDTQLHLPDLYQPGRSIIGHGSYGRADMAAAMAAFSDGELSVVIDSVWPFDRLPEAEAKLESNDFFGKIVVLGPTVRTETGASDDRKRAA</sequence>
<dbReference type="GO" id="GO:0016651">
    <property type="term" value="F:oxidoreductase activity, acting on NAD(P)H"/>
    <property type="evidence" value="ECO:0007669"/>
    <property type="project" value="TreeGrafter"/>
</dbReference>
<dbReference type="GO" id="GO:0070402">
    <property type="term" value="F:NADPH binding"/>
    <property type="evidence" value="ECO:0007669"/>
    <property type="project" value="TreeGrafter"/>
</dbReference>
<dbReference type="InterPro" id="IPR013149">
    <property type="entry name" value="ADH-like_C"/>
</dbReference>
<dbReference type="AlphaFoldDB" id="A0A1X9LLU6"/>
<gene>
    <name evidence="5" type="ORF">B5808_01675</name>
</gene>
<organism evidence="5 6">
    <name type="scientific">Cnuibacter physcomitrellae</name>
    <dbReference type="NCBI Taxonomy" id="1619308"/>
    <lineage>
        <taxon>Bacteria</taxon>
        <taxon>Bacillati</taxon>
        <taxon>Actinomycetota</taxon>
        <taxon>Actinomycetes</taxon>
        <taxon>Micrococcales</taxon>
        <taxon>Microbacteriaceae</taxon>
        <taxon>Cnuibacter</taxon>
    </lineage>
</organism>
<proteinExistence type="predicted"/>
<dbReference type="Pfam" id="PF08240">
    <property type="entry name" value="ADH_N"/>
    <property type="match status" value="1"/>
</dbReference>
<dbReference type="Pfam" id="PF00107">
    <property type="entry name" value="ADH_zinc_N"/>
    <property type="match status" value="1"/>
</dbReference>
<dbReference type="Proteomes" id="UP000192775">
    <property type="component" value="Chromosome"/>
</dbReference>
<reference evidence="5 6" key="1">
    <citation type="submission" date="2017-04" db="EMBL/GenBank/DDBJ databases">
        <authorList>
            <person name="Afonso C.L."/>
            <person name="Miller P.J."/>
            <person name="Scott M.A."/>
            <person name="Spackman E."/>
            <person name="Goraichik I."/>
            <person name="Dimitrov K.M."/>
            <person name="Suarez D.L."/>
            <person name="Swayne D.E."/>
        </authorList>
    </citation>
    <scope>NUCLEOTIDE SEQUENCE [LARGE SCALE GENOMIC DNA]</scope>
    <source>
        <strain evidence="6">XA(T)</strain>
    </source>
</reference>
<dbReference type="PANTHER" id="PTHR48106">
    <property type="entry name" value="QUINONE OXIDOREDUCTASE PIG3-RELATED"/>
    <property type="match status" value="1"/>
</dbReference>
<evidence type="ECO:0000259" key="4">
    <source>
        <dbReference type="SMART" id="SM00829"/>
    </source>
</evidence>
<evidence type="ECO:0000256" key="3">
    <source>
        <dbReference type="SAM" id="MobiDB-lite"/>
    </source>
</evidence>
<accession>A0A1X9LLU6</accession>
<protein>
    <recommendedName>
        <fullName evidence="4">Enoyl reductase (ER) domain-containing protein</fullName>
    </recommendedName>
</protein>
<dbReference type="InterPro" id="IPR036291">
    <property type="entry name" value="NAD(P)-bd_dom_sf"/>
</dbReference>
<feature type="region of interest" description="Disordered" evidence="3">
    <location>
        <begin position="1"/>
        <end position="34"/>
    </location>
</feature>
<dbReference type="SUPFAM" id="SSF51735">
    <property type="entry name" value="NAD(P)-binding Rossmann-fold domains"/>
    <property type="match status" value="1"/>
</dbReference>
<dbReference type="SUPFAM" id="SSF50129">
    <property type="entry name" value="GroES-like"/>
    <property type="match status" value="1"/>
</dbReference>
<dbReference type="Gene3D" id="3.40.50.720">
    <property type="entry name" value="NAD(P)-binding Rossmann-like Domain"/>
    <property type="match status" value="1"/>
</dbReference>
<dbReference type="InterPro" id="IPR011032">
    <property type="entry name" value="GroES-like_sf"/>
</dbReference>
<dbReference type="KEGG" id="cphy:B5808_01675"/>
<dbReference type="PANTHER" id="PTHR48106:SF18">
    <property type="entry name" value="QUINONE OXIDOREDUCTASE PIG3"/>
    <property type="match status" value="1"/>
</dbReference>
<evidence type="ECO:0000313" key="6">
    <source>
        <dbReference type="Proteomes" id="UP000192775"/>
    </source>
</evidence>
<dbReference type="STRING" id="1619308.B5808_01675"/>
<dbReference type="EMBL" id="CP020715">
    <property type="protein sequence ID" value="ARJ04079.1"/>
    <property type="molecule type" value="Genomic_DNA"/>
</dbReference>
<dbReference type="InterPro" id="IPR013154">
    <property type="entry name" value="ADH-like_N"/>
</dbReference>
<evidence type="ECO:0000256" key="2">
    <source>
        <dbReference type="ARBA" id="ARBA00023002"/>
    </source>
</evidence>
<dbReference type="InterPro" id="IPR020843">
    <property type="entry name" value="ER"/>
</dbReference>
<keyword evidence="1" id="KW-0521">NADP</keyword>
<dbReference type="Gene3D" id="3.90.180.10">
    <property type="entry name" value="Medium-chain alcohol dehydrogenases, catalytic domain"/>
    <property type="match status" value="1"/>
</dbReference>
<dbReference type="SMART" id="SM00829">
    <property type="entry name" value="PKS_ER"/>
    <property type="match status" value="1"/>
</dbReference>
<keyword evidence="2" id="KW-0560">Oxidoreductase</keyword>
<feature type="domain" description="Enoyl reductase (ER)" evidence="4">
    <location>
        <begin position="53"/>
        <end position="388"/>
    </location>
</feature>
<evidence type="ECO:0000313" key="5">
    <source>
        <dbReference type="EMBL" id="ARJ04079.1"/>
    </source>
</evidence>